<dbReference type="AlphaFoldDB" id="A0A5N6UC17"/>
<protein>
    <submittedName>
        <fullName evidence="2">Uncharacterized protein</fullName>
    </submittedName>
</protein>
<evidence type="ECO:0000256" key="1">
    <source>
        <dbReference type="SAM" id="Phobius"/>
    </source>
</evidence>
<keyword evidence="3" id="KW-1185">Reference proteome</keyword>
<keyword evidence="1" id="KW-0472">Membrane</keyword>
<keyword evidence="1" id="KW-0812">Transmembrane</keyword>
<accession>A0A5N6UC17</accession>
<sequence length="98" mass="10919">MDMFILVVVLVVVVVMIFLKISLDIYQSYHLLIPTVPHYGKKYSRRTFKITYMPSRLGITSPANNGISVLLCKPLIWAKLSNGPCIGTECPVYGLGSD</sequence>
<reference evidence="2 3" key="1">
    <citation type="submission" date="2019-04" db="EMBL/GenBank/DDBJ databases">
        <title>Friends and foes A comparative genomics study of 23 Aspergillus species from section Flavi.</title>
        <authorList>
            <consortium name="DOE Joint Genome Institute"/>
            <person name="Kjaerbolling I."/>
            <person name="Vesth T."/>
            <person name="Frisvad J.C."/>
            <person name="Nybo J.L."/>
            <person name="Theobald S."/>
            <person name="Kildgaard S."/>
            <person name="Isbrandt T."/>
            <person name="Kuo A."/>
            <person name="Sato A."/>
            <person name="Lyhne E.K."/>
            <person name="Kogle M.E."/>
            <person name="Wiebenga A."/>
            <person name="Kun R.S."/>
            <person name="Lubbers R.J."/>
            <person name="Makela M.R."/>
            <person name="Barry K."/>
            <person name="Chovatia M."/>
            <person name="Clum A."/>
            <person name="Daum C."/>
            <person name="Haridas S."/>
            <person name="He G."/>
            <person name="LaButti K."/>
            <person name="Lipzen A."/>
            <person name="Mondo S."/>
            <person name="Riley R."/>
            <person name="Salamov A."/>
            <person name="Simmons B.A."/>
            <person name="Magnuson J.K."/>
            <person name="Henrissat B."/>
            <person name="Mortensen U.H."/>
            <person name="Larsen T.O."/>
            <person name="Devries R.P."/>
            <person name="Grigoriev I.V."/>
            <person name="Machida M."/>
            <person name="Baker S.E."/>
            <person name="Andersen M.R."/>
        </authorList>
    </citation>
    <scope>NUCLEOTIDE SEQUENCE [LARGE SCALE GENOMIC DNA]</scope>
    <source>
        <strain evidence="2 3">CBS 117626</strain>
    </source>
</reference>
<feature type="transmembrane region" description="Helical" evidence="1">
    <location>
        <begin position="6"/>
        <end position="23"/>
    </location>
</feature>
<organism evidence="2 3">
    <name type="scientific">Aspergillus tamarii</name>
    <dbReference type="NCBI Taxonomy" id="41984"/>
    <lineage>
        <taxon>Eukaryota</taxon>
        <taxon>Fungi</taxon>
        <taxon>Dikarya</taxon>
        <taxon>Ascomycota</taxon>
        <taxon>Pezizomycotina</taxon>
        <taxon>Eurotiomycetes</taxon>
        <taxon>Eurotiomycetidae</taxon>
        <taxon>Eurotiales</taxon>
        <taxon>Aspergillaceae</taxon>
        <taxon>Aspergillus</taxon>
        <taxon>Aspergillus subgen. Circumdati</taxon>
    </lineage>
</organism>
<dbReference type="EMBL" id="ML738798">
    <property type="protein sequence ID" value="KAE8155821.1"/>
    <property type="molecule type" value="Genomic_DNA"/>
</dbReference>
<gene>
    <name evidence="2" type="ORF">BDV40DRAFT_104887</name>
</gene>
<dbReference type="Proteomes" id="UP000326950">
    <property type="component" value="Unassembled WGS sequence"/>
</dbReference>
<evidence type="ECO:0000313" key="2">
    <source>
        <dbReference type="EMBL" id="KAE8155821.1"/>
    </source>
</evidence>
<evidence type="ECO:0000313" key="3">
    <source>
        <dbReference type="Proteomes" id="UP000326950"/>
    </source>
</evidence>
<name>A0A5N6UC17_ASPTM</name>
<keyword evidence="1" id="KW-1133">Transmembrane helix</keyword>
<proteinExistence type="predicted"/>